<dbReference type="RefSeq" id="WP_176236383.1">
    <property type="nucleotide sequence ID" value="NZ_BLSD01000317.1"/>
</dbReference>
<reference evidence="2 3" key="1">
    <citation type="journal article" date="2020" name="Front. Microbiol.">
        <title>Single-cell genomics of novel Actinobacteria with the Wood-Ljungdahl pathway discovered in a serpentinizing system.</title>
        <authorList>
            <person name="Merino N."/>
            <person name="Kawai M."/>
            <person name="Boyd E.S."/>
            <person name="Colman D.R."/>
            <person name="McGlynn S.E."/>
            <person name="Nealson K.H."/>
            <person name="Kurokawa K."/>
            <person name="Hongoh Y."/>
        </authorList>
    </citation>
    <scope>NUCLEOTIDE SEQUENCE [LARGE SCALE GENOMIC DNA]</scope>
    <source>
        <strain evidence="2 3">S47</strain>
    </source>
</reference>
<evidence type="ECO:0000313" key="2">
    <source>
        <dbReference type="EMBL" id="GFP40572.1"/>
    </source>
</evidence>
<feature type="non-terminal residue" evidence="2">
    <location>
        <position position="103"/>
    </location>
</feature>
<dbReference type="InterPro" id="IPR016040">
    <property type="entry name" value="NAD(P)-bd_dom"/>
</dbReference>
<accession>A0A6V8Q744</accession>
<comment type="caution">
    <text evidence="2">The sequence shown here is derived from an EMBL/GenBank/DDBJ whole genome shotgun (WGS) entry which is preliminary data.</text>
</comment>
<dbReference type="AlphaFoldDB" id="A0A6V8Q744"/>
<protein>
    <submittedName>
        <fullName evidence="2">GDP-4-dehydro-6-deoxy-D-mannose reductase</fullName>
    </submittedName>
</protein>
<evidence type="ECO:0000259" key="1">
    <source>
        <dbReference type="Pfam" id="PF16363"/>
    </source>
</evidence>
<name>A0A6V8Q744_9ACTN</name>
<proteinExistence type="predicted"/>
<dbReference type="InterPro" id="IPR036291">
    <property type="entry name" value="NAD(P)-bd_dom_sf"/>
</dbReference>
<dbReference type="Pfam" id="PF16363">
    <property type="entry name" value="GDP_Man_Dehyd"/>
    <property type="match status" value="1"/>
</dbReference>
<dbReference type="EMBL" id="BLSD01000317">
    <property type="protein sequence ID" value="GFP40572.1"/>
    <property type="molecule type" value="Genomic_DNA"/>
</dbReference>
<feature type="domain" description="NAD(P)-binding" evidence="1">
    <location>
        <begin position="4"/>
        <end position="96"/>
    </location>
</feature>
<gene>
    <name evidence="2" type="ORF">HKBW3S47_02269</name>
</gene>
<organism evidence="2 3">
    <name type="scientific">Candidatus Hakubella thermalkaliphila</name>
    <dbReference type="NCBI Taxonomy" id="2754717"/>
    <lineage>
        <taxon>Bacteria</taxon>
        <taxon>Bacillati</taxon>
        <taxon>Actinomycetota</taxon>
        <taxon>Actinomycetota incertae sedis</taxon>
        <taxon>Candidatus Hakubellales</taxon>
        <taxon>Candidatus Hakubellaceae</taxon>
        <taxon>Candidatus Hakubella</taxon>
    </lineage>
</organism>
<dbReference type="Gene3D" id="3.40.50.720">
    <property type="entry name" value="NAD(P)-binding Rossmann-like Domain"/>
    <property type="match status" value="1"/>
</dbReference>
<sequence length="103" mass="11716">MKVLITGITGFAGSHLAEFCLDQGVEVFGSIRWRSRRENIESFEDRLYLIECDLKDYVSVRHLLKAVRPAYIFHLAAQSLLPASSLCPHGTLHHNHIRAHHTP</sequence>
<dbReference type="SUPFAM" id="SSF51735">
    <property type="entry name" value="NAD(P)-binding Rossmann-fold domains"/>
    <property type="match status" value="1"/>
</dbReference>
<evidence type="ECO:0000313" key="3">
    <source>
        <dbReference type="Proteomes" id="UP000569018"/>
    </source>
</evidence>
<dbReference type="Proteomes" id="UP000569018">
    <property type="component" value="Unassembled WGS sequence"/>
</dbReference>